<proteinExistence type="predicted"/>
<dbReference type="Gene3D" id="3.40.630.30">
    <property type="match status" value="1"/>
</dbReference>
<dbReference type="Pfam" id="PF00583">
    <property type="entry name" value="Acetyltransf_1"/>
    <property type="match status" value="1"/>
</dbReference>
<name>A0A1T4XAH0_9CLOT</name>
<dbReference type="AlphaFoldDB" id="A0A1T4XAH0"/>
<dbReference type="InterPro" id="IPR000182">
    <property type="entry name" value="GNAT_dom"/>
</dbReference>
<dbReference type="CDD" id="cd04301">
    <property type="entry name" value="NAT_SF"/>
    <property type="match status" value="1"/>
</dbReference>
<dbReference type="Proteomes" id="UP000190105">
    <property type="component" value="Unassembled WGS sequence"/>
</dbReference>
<gene>
    <name evidence="2" type="ORF">SAMN05443428_107109</name>
</gene>
<evidence type="ECO:0000313" key="3">
    <source>
        <dbReference type="Proteomes" id="UP000190105"/>
    </source>
</evidence>
<evidence type="ECO:0000259" key="1">
    <source>
        <dbReference type="PROSITE" id="PS51186"/>
    </source>
</evidence>
<dbReference type="RefSeq" id="WP_078696251.1">
    <property type="nucleotide sequence ID" value="NZ_FUYH01000007.1"/>
</dbReference>
<evidence type="ECO:0000313" key="2">
    <source>
        <dbReference type="EMBL" id="SKA86576.1"/>
    </source>
</evidence>
<accession>A0A1T4XAH0</accession>
<dbReference type="PANTHER" id="PTHR43617:SF20">
    <property type="entry name" value="N-ALPHA-ACETYLTRANSFERASE RIMI"/>
    <property type="match status" value="1"/>
</dbReference>
<dbReference type="EMBL" id="FUYH01000007">
    <property type="protein sequence ID" value="SKA86576.1"/>
    <property type="molecule type" value="Genomic_DNA"/>
</dbReference>
<dbReference type="SUPFAM" id="SSF55729">
    <property type="entry name" value="Acyl-CoA N-acyltransferases (Nat)"/>
    <property type="match status" value="1"/>
</dbReference>
<dbReference type="InterPro" id="IPR050276">
    <property type="entry name" value="MshD_Acetyltransferase"/>
</dbReference>
<dbReference type="PROSITE" id="PS51186">
    <property type="entry name" value="GNAT"/>
    <property type="match status" value="1"/>
</dbReference>
<sequence length="283" mass="33717">MLNVYNAQIKDVINIKRILNETDRKADYYSEFKESIIKYILKKRCFIVSKNNNILCVIFINDRNEVYAIPNDSTFSLFKLLFVLKTHFKNLELNIKIKYKKLNVNLYKKYYKIKVKDNYLCMVLDTSKIKYTNNNICNEDKILFRKMKIEKDENIRVNLQNKIFSNVKGRRDLTLNEVFFEENSNKFLKDFCYFLEYSGNPVGYGQIIKLLEEFYLVNFGIIPEFQGRGFGIYFLNKIVESCRQSGIKKIYLTVDANNQKAINLYEKYGFEFIYGNAYLILTE</sequence>
<keyword evidence="2" id="KW-0808">Transferase</keyword>
<dbReference type="STRING" id="1147123.SAMN05443428_107109"/>
<dbReference type="InterPro" id="IPR016181">
    <property type="entry name" value="Acyl_CoA_acyltransferase"/>
</dbReference>
<protein>
    <submittedName>
        <fullName evidence="2">Acetyltransferase (GNAT) family protein</fullName>
    </submittedName>
</protein>
<reference evidence="3" key="1">
    <citation type="submission" date="2017-02" db="EMBL/GenBank/DDBJ databases">
        <authorList>
            <person name="Varghese N."/>
            <person name="Submissions S."/>
        </authorList>
    </citation>
    <scope>NUCLEOTIDE SEQUENCE [LARGE SCALE GENOMIC DNA]</scope>
    <source>
        <strain evidence="3">USBA 833</strain>
    </source>
</reference>
<keyword evidence="3" id="KW-1185">Reference proteome</keyword>
<feature type="domain" description="N-acetyltransferase" evidence="1">
    <location>
        <begin position="142"/>
        <end position="283"/>
    </location>
</feature>
<dbReference type="GO" id="GO:0008999">
    <property type="term" value="F:protein-N-terminal-alanine acetyltransferase activity"/>
    <property type="evidence" value="ECO:0007669"/>
    <property type="project" value="TreeGrafter"/>
</dbReference>
<organism evidence="2 3">
    <name type="scientific">Caloramator quimbayensis</name>
    <dbReference type="NCBI Taxonomy" id="1147123"/>
    <lineage>
        <taxon>Bacteria</taxon>
        <taxon>Bacillati</taxon>
        <taxon>Bacillota</taxon>
        <taxon>Clostridia</taxon>
        <taxon>Eubacteriales</taxon>
        <taxon>Clostridiaceae</taxon>
        <taxon>Caloramator</taxon>
    </lineage>
</organism>
<dbReference type="OrthoDB" id="1910906at2"/>
<dbReference type="PANTHER" id="PTHR43617">
    <property type="entry name" value="L-AMINO ACID N-ACETYLTRANSFERASE"/>
    <property type="match status" value="1"/>
</dbReference>